<dbReference type="AlphaFoldDB" id="A0A5N0DMW1"/>
<evidence type="ECO:0000313" key="1">
    <source>
        <dbReference type="EMBL" id="KAA8877364.1"/>
    </source>
</evidence>
<name>A0A5N0DMW1_9NOCA</name>
<proteinExistence type="predicted"/>
<dbReference type="OrthoDB" id="10008976at2"/>
<protein>
    <submittedName>
        <fullName evidence="1">Uncharacterized protein</fullName>
    </submittedName>
</protein>
<comment type="caution">
    <text evidence="1">The sequence shown here is derived from an EMBL/GenBank/DDBJ whole genome shotgun (WGS) entry which is preliminary data.</text>
</comment>
<dbReference type="Proteomes" id="UP000323876">
    <property type="component" value="Unassembled WGS sequence"/>
</dbReference>
<organism evidence="1 2">
    <name type="scientific">Nocardia colli</name>
    <dbReference type="NCBI Taxonomy" id="2545717"/>
    <lineage>
        <taxon>Bacteria</taxon>
        <taxon>Bacillati</taxon>
        <taxon>Actinomycetota</taxon>
        <taxon>Actinomycetes</taxon>
        <taxon>Mycobacteriales</taxon>
        <taxon>Nocardiaceae</taxon>
        <taxon>Nocardia</taxon>
    </lineage>
</organism>
<evidence type="ECO:0000313" key="2">
    <source>
        <dbReference type="Proteomes" id="UP000323876"/>
    </source>
</evidence>
<gene>
    <name evidence="1" type="ORF">F3087_44465</name>
</gene>
<reference evidence="1 2" key="1">
    <citation type="submission" date="2019-09" db="EMBL/GenBank/DDBJ databases">
        <authorList>
            <person name="Wang X."/>
        </authorList>
    </citation>
    <scope>NUCLEOTIDE SEQUENCE [LARGE SCALE GENOMIC DNA]</scope>
    <source>
        <strain evidence="1 2">CICC 11023</strain>
    </source>
</reference>
<dbReference type="EMBL" id="VXLC01000049">
    <property type="protein sequence ID" value="KAA8877364.1"/>
    <property type="molecule type" value="Genomic_DNA"/>
</dbReference>
<dbReference type="PROSITE" id="PS51257">
    <property type="entry name" value="PROKAR_LIPOPROTEIN"/>
    <property type="match status" value="1"/>
</dbReference>
<sequence length="155" mass="16795">MRVGVWCVVGGLVLAAAVVTGCGDESVRYHRQACGLADAIEVDGLQRHSVRSGQFVDRIDCSRAFFFGPPPDDLRAAVIAPRFELRAPTRALFTVDPGSTYVLSGTGPEACSMTVERYEQTAMLDPWLGLSDDQRQAIRAGTSVLFEFLVNCAPE</sequence>
<keyword evidence="2" id="KW-1185">Reference proteome</keyword>
<accession>A0A5N0DMW1</accession>